<dbReference type="PANTHER" id="PTHR43383:SF2">
    <property type="entry name" value="AMIDOHYDROLASE 2 FAMILY PROTEIN"/>
    <property type="match status" value="1"/>
</dbReference>
<organism evidence="1">
    <name type="scientific">Rhizophora mucronata</name>
    <name type="common">Asiatic mangrove</name>
    <dbReference type="NCBI Taxonomy" id="61149"/>
    <lineage>
        <taxon>Eukaryota</taxon>
        <taxon>Viridiplantae</taxon>
        <taxon>Streptophyta</taxon>
        <taxon>Embryophyta</taxon>
        <taxon>Tracheophyta</taxon>
        <taxon>Spermatophyta</taxon>
        <taxon>Magnoliopsida</taxon>
        <taxon>eudicotyledons</taxon>
        <taxon>Gunneridae</taxon>
        <taxon>Pentapetalae</taxon>
        <taxon>rosids</taxon>
        <taxon>fabids</taxon>
        <taxon>Malpighiales</taxon>
        <taxon>Rhizophoraceae</taxon>
        <taxon>Rhizophora</taxon>
    </lineage>
</organism>
<proteinExistence type="predicted"/>
<sequence length="76" mass="8405">MHREFAEMEFAGLREAIEKVELVDAHAHNIVALDSSFPFINGFSEAAGDALASAPHSLSFKVLILLFLFLFPSKEL</sequence>
<reference evidence="1" key="1">
    <citation type="submission" date="2018-02" db="EMBL/GenBank/DDBJ databases">
        <title>Rhizophora mucronata_Transcriptome.</title>
        <authorList>
            <person name="Meera S.P."/>
            <person name="Sreeshan A."/>
            <person name="Augustine A."/>
        </authorList>
    </citation>
    <scope>NUCLEOTIDE SEQUENCE</scope>
    <source>
        <tissue evidence="1">Leaf</tissue>
    </source>
</reference>
<protein>
    <recommendedName>
        <fullName evidence="2">Amidohydrolase-related domain-containing protein</fullName>
    </recommendedName>
</protein>
<dbReference type="PANTHER" id="PTHR43383">
    <property type="entry name" value="NODULIN 6"/>
    <property type="match status" value="1"/>
</dbReference>
<dbReference type="EMBL" id="GGEC01025317">
    <property type="protein sequence ID" value="MBX05801.1"/>
    <property type="molecule type" value="Transcribed_RNA"/>
</dbReference>
<name>A0A2P2KJB2_RHIMU</name>
<dbReference type="AlphaFoldDB" id="A0A2P2KJB2"/>
<evidence type="ECO:0008006" key="2">
    <source>
        <dbReference type="Google" id="ProtNLM"/>
    </source>
</evidence>
<dbReference type="Gene3D" id="3.20.20.140">
    <property type="entry name" value="Metal-dependent hydrolases"/>
    <property type="match status" value="1"/>
</dbReference>
<evidence type="ECO:0000313" key="1">
    <source>
        <dbReference type="EMBL" id="MBX05801.1"/>
    </source>
</evidence>
<accession>A0A2P2KJB2</accession>